<evidence type="ECO:0000313" key="5">
    <source>
        <dbReference type="EMBL" id="KKB56488.1"/>
    </source>
</evidence>
<dbReference type="HOGENOM" id="CLU_026852_0_0_10"/>
<evidence type="ECO:0000259" key="4">
    <source>
        <dbReference type="PROSITE" id="PS51123"/>
    </source>
</evidence>
<keyword evidence="2" id="KW-0472">Membrane</keyword>
<dbReference type="InterPro" id="IPR011990">
    <property type="entry name" value="TPR-like_helical_dom_sf"/>
</dbReference>
<keyword evidence="1" id="KW-0802">TPR repeat</keyword>
<evidence type="ECO:0000313" key="6">
    <source>
        <dbReference type="Proteomes" id="UP000033047"/>
    </source>
</evidence>
<evidence type="ECO:0000256" key="3">
    <source>
        <dbReference type="SAM" id="SignalP"/>
    </source>
</evidence>
<evidence type="ECO:0000256" key="2">
    <source>
        <dbReference type="PROSITE-ProRule" id="PRU00473"/>
    </source>
</evidence>
<reference evidence="5 6" key="1">
    <citation type="submission" date="2013-04" db="EMBL/GenBank/DDBJ databases">
        <title>The Genome Sequence of Parabacteroides goldsteinii DSM 19448.</title>
        <authorList>
            <consortium name="The Broad Institute Genomics Platform"/>
            <person name="Earl A."/>
            <person name="Ward D."/>
            <person name="Feldgarden M."/>
            <person name="Gevers D."/>
            <person name="Martens E."/>
            <person name="Sakamoto M."/>
            <person name="Benno Y."/>
            <person name="Song Y."/>
            <person name="Liu C."/>
            <person name="Lee J."/>
            <person name="Bolanos M."/>
            <person name="Vaisanen M.L."/>
            <person name="Finegold S.M."/>
            <person name="Walker B."/>
            <person name="Young S."/>
            <person name="Zeng Q."/>
            <person name="Gargeya S."/>
            <person name="Fitzgerald M."/>
            <person name="Haas B."/>
            <person name="Abouelleil A."/>
            <person name="Allen A.W."/>
            <person name="Alvarado L."/>
            <person name="Arachchi H.M."/>
            <person name="Berlin A.M."/>
            <person name="Chapman S.B."/>
            <person name="Gainer-Dewar J."/>
            <person name="Goldberg J."/>
            <person name="Griggs A."/>
            <person name="Gujja S."/>
            <person name="Hansen M."/>
            <person name="Howarth C."/>
            <person name="Imamovic A."/>
            <person name="Ireland A."/>
            <person name="Larimer J."/>
            <person name="McCowan C."/>
            <person name="Murphy C."/>
            <person name="Pearson M."/>
            <person name="Poon T.W."/>
            <person name="Priest M."/>
            <person name="Roberts A."/>
            <person name="Saif S."/>
            <person name="Shea T."/>
            <person name="Sisk P."/>
            <person name="Sykes S."/>
            <person name="Wortman J."/>
            <person name="Nusbaum C."/>
            <person name="Birren B."/>
        </authorList>
    </citation>
    <scope>NUCLEOTIDE SEQUENCE [LARGE SCALE GENOMIC DNA]</scope>
    <source>
        <strain evidence="5 6">DSM 19448</strain>
    </source>
</reference>
<dbReference type="SMART" id="SM00028">
    <property type="entry name" value="TPR"/>
    <property type="match status" value="1"/>
</dbReference>
<organism evidence="5 6">
    <name type="scientific">Parabacteroides goldsteinii DSM 19448 = WAL 12034</name>
    <dbReference type="NCBI Taxonomy" id="927665"/>
    <lineage>
        <taxon>Bacteria</taxon>
        <taxon>Pseudomonadati</taxon>
        <taxon>Bacteroidota</taxon>
        <taxon>Bacteroidia</taxon>
        <taxon>Bacteroidales</taxon>
        <taxon>Tannerellaceae</taxon>
        <taxon>Parabacteroides</taxon>
    </lineage>
</organism>
<dbReference type="PROSITE" id="PS50293">
    <property type="entry name" value="TPR_REGION"/>
    <property type="match status" value="1"/>
</dbReference>
<dbReference type="Gene3D" id="3.30.1330.60">
    <property type="entry name" value="OmpA-like domain"/>
    <property type="match status" value="1"/>
</dbReference>
<dbReference type="Gene3D" id="1.25.40.10">
    <property type="entry name" value="Tetratricopeptide repeat domain"/>
    <property type="match status" value="1"/>
</dbReference>
<feature type="domain" description="OmpA-like" evidence="4">
    <location>
        <begin position="185"/>
        <end position="311"/>
    </location>
</feature>
<feature type="chain" id="PRO_5002489229" description="OmpA-like domain-containing protein" evidence="3">
    <location>
        <begin position="22"/>
        <end position="482"/>
    </location>
</feature>
<dbReference type="Proteomes" id="UP000033047">
    <property type="component" value="Unassembled WGS sequence"/>
</dbReference>
<keyword evidence="3" id="KW-0732">Signal</keyword>
<dbReference type="RefSeq" id="WP_010800668.1">
    <property type="nucleotide sequence ID" value="NZ_KQ033912.1"/>
</dbReference>
<dbReference type="GO" id="GO:0016020">
    <property type="term" value="C:membrane"/>
    <property type="evidence" value="ECO:0007669"/>
    <property type="project" value="UniProtKB-UniRule"/>
</dbReference>
<dbReference type="PATRIC" id="fig|927665.4.peg.2533"/>
<protein>
    <recommendedName>
        <fullName evidence="4">OmpA-like domain-containing protein</fullName>
    </recommendedName>
</protein>
<accession>A0A0F5JFI1</accession>
<feature type="signal peptide" evidence="3">
    <location>
        <begin position="1"/>
        <end position="21"/>
    </location>
</feature>
<dbReference type="PROSITE" id="PS51123">
    <property type="entry name" value="OMPA_2"/>
    <property type="match status" value="1"/>
</dbReference>
<dbReference type="AlphaFoldDB" id="A0A0F5JFI1"/>
<dbReference type="SUPFAM" id="SSF103088">
    <property type="entry name" value="OmpA-like"/>
    <property type="match status" value="1"/>
</dbReference>
<dbReference type="EMBL" id="AQHV01000011">
    <property type="protein sequence ID" value="KKB56488.1"/>
    <property type="molecule type" value="Genomic_DNA"/>
</dbReference>
<dbReference type="Pfam" id="PF00515">
    <property type="entry name" value="TPR_1"/>
    <property type="match status" value="1"/>
</dbReference>
<dbReference type="InterPro" id="IPR024480">
    <property type="entry name" value="DUF3868"/>
</dbReference>
<gene>
    <name evidence="5" type="ORF">HMPREF1535_02464</name>
</gene>
<name>A0A0F5JFI1_9BACT</name>
<comment type="caution">
    <text evidence="5">The sequence shown here is derived from an EMBL/GenBank/DDBJ whole genome shotgun (WGS) entry which is preliminary data.</text>
</comment>
<dbReference type="Pfam" id="PF12984">
    <property type="entry name" value="DUF3868"/>
    <property type="match status" value="1"/>
</dbReference>
<dbReference type="InterPro" id="IPR019734">
    <property type="entry name" value="TPR_rpt"/>
</dbReference>
<dbReference type="SUPFAM" id="SSF48452">
    <property type="entry name" value="TPR-like"/>
    <property type="match status" value="1"/>
</dbReference>
<dbReference type="Pfam" id="PF00691">
    <property type="entry name" value="OmpA"/>
    <property type="match status" value="1"/>
</dbReference>
<sequence>MKKLFYIATVLLCSAYGSMQAQVVSPDGIAYSDLQVKKEGSQVSLSTTANLNNMQLKSQNMVIITPVLQSADKAHSIKFDPFVITGKKRMKALDREMGFGAEPFEQTPTVIFRHKKNEAESIPMTLTVPYESWMRNASLVMQANTTGCASCDVASNITPLSSRILPPVVAPTYELSYVTPPAEPVKQRSETHSAYLNFEVGKSVLLHDFKNNAAELKEVNKIVSEVRNDKNLKFTEFNITGYASPEGGYEYNMKLSENRAKAFAAYMKDKEDMPASLMKVNWEGEDWIGLRQAVKASNLSNRDEILKVLEVSDINKRKAQLKALNGGKTYRMLLDDYYPALRRIDYTLAYIARPFDVNEAKQVIKTKPQYLSLNEMFLVANTYPKESAEFKEVFDIAVRLYPTDPVAQQNTAALEIERGADDAGIARLQKINTPEAWNNLGVAYAKKKEYQQALDYFGKAANAGVKAAAQNRDELSKWLDEQ</sequence>
<evidence type="ECO:0000256" key="1">
    <source>
        <dbReference type="PROSITE-ProRule" id="PRU00339"/>
    </source>
</evidence>
<dbReference type="InterPro" id="IPR036737">
    <property type="entry name" value="OmpA-like_sf"/>
</dbReference>
<dbReference type="STRING" id="927665.HMPREF1535_02464"/>
<feature type="repeat" description="TPR" evidence="1">
    <location>
        <begin position="434"/>
        <end position="467"/>
    </location>
</feature>
<proteinExistence type="predicted"/>
<dbReference type="InterPro" id="IPR006665">
    <property type="entry name" value="OmpA-like"/>
</dbReference>
<dbReference type="PROSITE" id="PS50005">
    <property type="entry name" value="TPR"/>
    <property type="match status" value="1"/>
</dbReference>